<dbReference type="FunFam" id="3.40.50.970:FF:000129">
    <property type="entry name" value="Transketolase"/>
    <property type="match status" value="1"/>
</dbReference>
<keyword evidence="5" id="KW-0808">Transferase</keyword>
<name>A0A3B1DRY3_9ZZZZ</name>
<comment type="cofactor">
    <cofactor evidence="1">
        <name>thiamine diphosphate</name>
        <dbReference type="ChEBI" id="CHEBI:58937"/>
    </cofactor>
</comment>
<dbReference type="PANTHER" id="PTHR43825">
    <property type="entry name" value="PYRUVATE DEHYDROGENASE E1 COMPONENT"/>
    <property type="match status" value="1"/>
</dbReference>
<sequence>MKKTFVKTLEDLSQKENDLLVLTADLGFKLFDNFKAGCPDRFYNAGVAEANMVGMAAGLSLCGKNVYCYSIIPFLVMRAFEQIRVDIAYHNLNVKLVGVGGGFTYGFEGFTHFGLEDLSLMTSLPNMTVVVPADPLEAKAVAEISLEYDSPMYIRLGSTGVPVIHDKTPDLKIGRAMILREGREVAIFATGDMVYTGTQVVDMLTKRGISASMINVHTIKPLDTETILQIASTHNAIVSIEEHNISGGLGSAMSEVLAESGYSGVFKRVGIREGLDRSLVGNADFLREHHGLTPQKVYETILDSIKGV</sequence>
<dbReference type="SUPFAM" id="SSF52518">
    <property type="entry name" value="Thiamin diphosphate-binding fold (THDP-binding)"/>
    <property type="match status" value="1"/>
</dbReference>
<dbReference type="EMBL" id="UOGI01000346">
    <property type="protein sequence ID" value="VAX34555.1"/>
    <property type="molecule type" value="Genomic_DNA"/>
</dbReference>
<dbReference type="Gene3D" id="3.40.50.970">
    <property type="match status" value="1"/>
</dbReference>
<dbReference type="SUPFAM" id="SSF52922">
    <property type="entry name" value="TK C-terminal domain-like"/>
    <property type="match status" value="1"/>
</dbReference>
<dbReference type="InterPro" id="IPR029061">
    <property type="entry name" value="THDP-binding"/>
</dbReference>
<evidence type="ECO:0000256" key="2">
    <source>
        <dbReference type="ARBA" id="ARBA00007131"/>
    </source>
</evidence>
<feature type="domain" description="Transketolase-like pyrimidine-binding" evidence="4">
    <location>
        <begin position="1"/>
        <end position="163"/>
    </location>
</feature>
<dbReference type="EC" id="2.2.1.1" evidence="5"/>
<dbReference type="Gene3D" id="3.40.50.920">
    <property type="match status" value="1"/>
</dbReference>
<comment type="similarity">
    <text evidence="2">Belongs to the transketolase family.</text>
</comment>
<organism evidence="5">
    <name type="scientific">hydrothermal vent metagenome</name>
    <dbReference type="NCBI Taxonomy" id="652676"/>
    <lineage>
        <taxon>unclassified sequences</taxon>
        <taxon>metagenomes</taxon>
        <taxon>ecological metagenomes</taxon>
    </lineage>
</organism>
<evidence type="ECO:0000256" key="1">
    <source>
        <dbReference type="ARBA" id="ARBA00001964"/>
    </source>
</evidence>
<dbReference type="Pfam" id="PF02780">
    <property type="entry name" value="Transketolase_C"/>
    <property type="match status" value="1"/>
</dbReference>
<protein>
    <submittedName>
        <fullName evidence="5">Transketolase, C-terminal section</fullName>
        <ecNumber evidence="5">2.2.1.1</ecNumber>
    </submittedName>
</protein>
<evidence type="ECO:0000259" key="4">
    <source>
        <dbReference type="SMART" id="SM00861"/>
    </source>
</evidence>
<dbReference type="SMART" id="SM00861">
    <property type="entry name" value="Transket_pyr"/>
    <property type="match status" value="1"/>
</dbReference>
<keyword evidence="3" id="KW-0786">Thiamine pyrophosphate</keyword>
<accession>A0A3B1DRY3</accession>
<dbReference type="InterPro" id="IPR051157">
    <property type="entry name" value="PDH/Transketolase"/>
</dbReference>
<dbReference type="InterPro" id="IPR009014">
    <property type="entry name" value="Transketo_C/PFOR_II"/>
</dbReference>
<dbReference type="CDD" id="cd07033">
    <property type="entry name" value="TPP_PYR_DXS_TK_like"/>
    <property type="match status" value="1"/>
</dbReference>
<dbReference type="InterPro" id="IPR033248">
    <property type="entry name" value="Transketolase_C"/>
</dbReference>
<dbReference type="PANTHER" id="PTHR43825:SF5">
    <property type="entry name" value="HYPOTHETICAL TRANSKETOLASE FAMILY PROTEIN"/>
    <property type="match status" value="1"/>
</dbReference>
<reference evidence="5" key="1">
    <citation type="submission" date="2018-06" db="EMBL/GenBank/DDBJ databases">
        <authorList>
            <person name="Zhirakovskaya E."/>
        </authorList>
    </citation>
    <scope>NUCLEOTIDE SEQUENCE</scope>
</reference>
<proteinExistence type="inferred from homology"/>
<gene>
    <name evidence="5" type="ORF">MNBD_NITROSPIRAE03-600</name>
</gene>
<dbReference type="AlphaFoldDB" id="A0A3B1DRY3"/>
<dbReference type="Pfam" id="PF02779">
    <property type="entry name" value="Transket_pyr"/>
    <property type="match status" value="1"/>
</dbReference>
<evidence type="ECO:0000256" key="3">
    <source>
        <dbReference type="ARBA" id="ARBA00023052"/>
    </source>
</evidence>
<dbReference type="InterPro" id="IPR005475">
    <property type="entry name" value="Transketolase-like_Pyr-bd"/>
</dbReference>
<evidence type="ECO:0000313" key="5">
    <source>
        <dbReference type="EMBL" id="VAX34555.1"/>
    </source>
</evidence>
<dbReference type="GO" id="GO:0004802">
    <property type="term" value="F:transketolase activity"/>
    <property type="evidence" value="ECO:0007669"/>
    <property type="project" value="UniProtKB-EC"/>
</dbReference>